<gene>
    <name evidence="3" type="ORF">SAY86_030508</name>
</gene>
<feature type="compositionally biased region" description="Polar residues" evidence="1">
    <location>
        <begin position="194"/>
        <end position="203"/>
    </location>
</feature>
<dbReference type="PROSITE" id="PS51485">
    <property type="entry name" value="PHYTOCYANIN"/>
    <property type="match status" value="1"/>
</dbReference>
<dbReference type="Pfam" id="PF02298">
    <property type="entry name" value="Cu_bind_like"/>
    <property type="match status" value="1"/>
</dbReference>
<dbReference type="Gene3D" id="2.60.40.420">
    <property type="entry name" value="Cupredoxins - blue copper proteins"/>
    <property type="match status" value="1"/>
</dbReference>
<dbReference type="EMBL" id="JAXQNO010000005">
    <property type="protein sequence ID" value="KAK4798182.1"/>
    <property type="molecule type" value="Genomic_DNA"/>
</dbReference>
<dbReference type="SUPFAM" id="SSF49503">
    <property type="entry name" value="Cupredoxins"/>
    <property type="match status" value="1"/>
</dbReference>
<evidence type="ECO:0000313" key="3">
    <source>
        <dbReference type="EMBL" id="KAK4798182.1"/>
    </source>
</evidence>
<feature type="domain" description="Phytocyanin" evidence="2">
    <location>
        <begin position="67"/>
        <end position="167"/>
    </location>
</feature>
<keyword evidence="4" id="KW-1185">Reference proteome</keyword>
<dbReference type="GO" id="GO:0009055">
    <property type="term" value="F:electron transfer activity"/>
    <property type="evidence" value="ECO:0007669"/>
    <property type="project" value="InterPro"/>
</dbReference>
<dbReference type="CDD" id="cd04216">
    <property type="entry name" value="Phytocyanin"/>
    <property type="match status" value="1"/>
</dbReference>
<dbReference type="InterPro" id="IPR008972">
    <property type="entry name" value="Cupredoxin"/>
</dbReference>
<evidence type="ECO:0000256" key="1">
    <source>
        <dbReference type="SAM" id="MobiDB-lite"/>
    </source>
</evidence>
<accession>A0AAN7RCU9</accession>
<dbReference type="PANTHER" id="PTHR33021">
    <property type="entry name" value="BLUE COPPER PROTEIN"/>
    <property type="match status" value="1"/>
</dbReference>
<feature type="region of interest" description="Disordered" evidence="1">
    <location>
        <begin position="167"/>
        <end position="207"/>
    </location>
</feature>
<dbReference type="FunFam" id="2.60.40.420:FF:000074">
    <property type="entry name" value="Blue copper binding protein-like"/>
    <property type="match status" value="1"/>
</dbReference>
<sequence>MASDVWCFPRVLLTYCKKRDELVKLSPASPPPKNPMEDPPLLQRCYFSSFLLVLVIQGLLVNGARSEVYTVGDSEGWDTGIDYGVWSHNYNFSTGDILIFKYVKSQHNVYEVTESTYRSCNSSSGVLDAYDTGSDRVTLKEARKHWFICDVGGHCLGGMRFGIDVSRGSTNGSPHGGAPSLQAQPPPSTPDGPDTNNNGSSKLKSAGPRGRSLLFCILAWVRLVS</sequence>
<dbReference type="PANTHER" id="PTHR33021:SF179">
    <property type="entry name" value="OS09G0541100 PROTEIN"/>
    <property type="match status" value="1"/>
</dbReference>
<reference evidence="3 4" key="1">
    <citation type="journal article" date="2023" name="Hortic Res">
        <title>Pangenome of water caltrop reveals structural variations and asymmetric subgenome divergence after allopolyploidization.</title>
        <authorList>
            <person name="Zhang X."/>
            <person name="Chen Y."/>
            <person name="Wang L."/>
            <person name="Yuan Y."/>
            <person name="Fang M."/>
            <person name="Shi L."/>
            <person name="Lu R."/>
            <person name="Comes H.P."/>
            <person name="Ma Y."/>
            <person name="Chen Y."/>
            <person name="Huang G."/>
            <person name="Zhou Y."/>
            <person name="Zheng Z."/>
            <person name="Qiu Y."/>
        </authorList>
    </citation>
    <scope>NUCLEOTIDE SEQUENCE [LARGE SCALE GENOMIC DNA]</scope>
    <source>
        <strain evidence="3">F231</strain>
    </source>
</reference>
<dbReference type="InterPro" id="IPR003245">
    <property type="entry name" value="Phytocyanin_dom"/>
</dbReference>
<dbReference type="GO" id="GO:0005886">
    <property type="term" value="C:plasma membrane"/>
    <property type="evidence" value="ECO:0007669"/>
    <property type="project" value="TreeGrafter"/>
</dbReference>
<evidence type="ECO:0000259" key="2">
    <source>
        <dbReference type="PROSITE" id="PS51485"/>
    </source>
</evidence>
<dbReference type="Proteomes" id="UP001346149">
    <property type="component" value="Unassembled WGS sequence"/>
</dbReference>
<dbReference type="InterPro" id="IPR039391">
    <property type="entry name" value="Phytocyanin-like"/>
</dbReference>
<dbReference type="AlphaFoldDB" id="A0AAN7RCU9"/>
<comment type="caution">
    <text evidence="3">The sequence shown here is derived from an EMBL/GenBank/DDBJ whole genome shotgun (WGS) entry which is preliminary data.</text>
</comment>
<evidence type="ECO:0000313" key="4">
    <source>
        <dbReference type="Proteomes" id="UP001346149"/>
    </source>
</evidence>
<proteinExistence type="predicted"/>
<organism evidence="3 4">
    <name type="scientific">Trapa natans</name>
    <name type="common">Water chestnut</name>
    <dbReference type="NCBI Taxonomy" id="22666"/>
    <lineage>
        <taxon>Eukaryota</taxon>
        <taxon>Viridiplantae</taxon>
        <taxon>Streptophyta</taxon>
        <taxon>Embryophyta</taxon>
        <taxon>Tracheophyta</taxon>
        <taxon>Spermatophyta</taxon>
        <taxon>Magnoliopsida</taxon>
        <taxon>eudicotyledons</taxon>
        <taxon>Gunneridae</taxon>
        <taxon>Pentapetalae</taxon>
        <taxon>rosids</taxon>
        <taxon>malvids</taxon>
        <taxon>Myrtales</taxon>
        <taxon>Lythraceae</taxon>
        <taxon>Trapa</taxon>
    </lineage>
</organism>
<protein>
    <recommendedName>
        <fullName evidence="2">Phytocyanin domain-containing protein</fullName>
    </recommendedName>
</protein>
<name>A0AAN7RCU9_TRANT</name>